<dbReference type="InterPro" id="IPR029033">
    <property type="entry name" value="His_PPase_superfam"/>
</dbReference>
<dbReference type="SUPFAM" id="SSF53254">
    <property type="entry name" value="Phosphoglycerate mutase-like"/>
    <property type="match status" value="1"/>
</dbReference>
<comment type="caution">
    <text evidence="1">The sequence shown here is derived from an EMBL/GenBank/DDBJ whole genome shotgun (WGS) entry which is preliminary data.</text>
</comment>
<dbReference type="Pfam" id="PF00300">
    <property type="entry name" value="His_Phos_1"/>
    <property type="match status" value="1"/>
</dbReference>
<dbReference type="CDD" id="cd07067">
    <property type="entry name" value="HP_PGM_like"/>
    <property type="match status" value="1"/>
</dbReference>
<protein>
    <submittedName>
        <fullName evidence="1">Histidine phosphatase family protein</fullName>
    </submittedName>
</protein>
<sequence length="220" mass="23383">MSGGARRVVVLRHGETEHNVARIWQGHLDTALSARGVEQAREAAPVLAALRPSRIVSSDLQRARVTAEHVARACGLVVRTDERFREIHVGAWQGMPADDVARGWPDTQAAVLRGEDVRRGEDGENLTEVAERVGEGVTEQLATLGPGECLVVSTHGAAGRALAAWLLGLDQGLAWRVLGGLGNCHWAELAEGRGGWRITTWNTSAGEGSSTRSHAGSSPA</sequence>
<gene>
    <name evidence="1" type="ORF">GCM10023168_11500</name>
</gene>
<dbReference type="RefSeq" id="WP_345203348.1">
    <property type="nucleotide sequence ID" value="NZ_BAABGM010000007.1"/>
</dbReference>
<evidence type="ECO:0000313" key="2">
    <source>
        <dbReference type="Proteomes" id="UP001500945"/>
    </source>
</evidence>
<dbReference type="PANTHER" id="PTHR48100:SF62">
    <property type="entry name" value="GLUCOSYL-3-PHOSPHOGLYCERATE PHOSPHATASE"/>
    <property type="match status" value="1"/>
</dbReference>
<proteinExistence type="predicted"/>
<organism evidence="1 2">
    <name type="scientific">Fodinibacter luteus</name>
    <dbReference type="NCBI Taxonomy" id="552064"/>
    <lineage>
        <taxon>Bacteria</taxon>
        <taxon>Bacillati</taxon>
        <taxon>Actinomycetota</taxon>
        <taxon>Actinomycetes</taxon>
        <taxon>Micrococcales</taxon>
        <taxon>Intrasporangiaceae</taxon>
        <taxon>Fodinibacter (ex Wang et al. 2009)</taxon>
    </lineage>
</organism>
<dbReference type="PROSITE" id="PS00175">
    <property type="entry name" value="PG_MUTASE"/>
    <property type="match status" value="1"/>
</dbReference>
<dbReference type="EMBL" id="BAABGM010000007">
    <property type="protein sequence ID" value="GAA4401670.1"/>
    <property type="molecule type" value="Genomic_DNA"/>
</dbReference>
<dbReference type="InterPro" id="IPR050275">
    <property type="entry name" value="PGM_Phosphatase"/>
</dbReference>
<dbReference type="SMART" id="SM00855">
    <property type="entry name" value="PGAM"/>
    <property type="match status" value="1"/>
</dbReference>
<dbReference type="InterPro" id="IPR001345">
    <property type="entry name" value="PG/BPGM_mutase_AS"/>
</dbReference>
<reference evidence="2" key="1">
    <citation type="journal article" date="2019" name="Int. J. Syst. Evol. Microbiol.">
        <title>The Global Catalogue of Microorganisms (GCM) 10K type strain sequencing project: providing services to taxonomists for standard genome sequencing and annotation.</title>
        <authorList>
            <consortium name="The Broad Institute Genomics Platform"/>
            <consortium name="The Broad Institute Genome Sequencing Center for Infectious Disease"/>
            <person name="Wu L."/>
            <person name="Ma J."/>
        </authorList>
    </citation>
    <scope>NUCLEOTIDE SEQUENCE [LARGE SCALE GENOMIC DNA]</scope>
    <source>
        <strain evidence="2">JCM 17809</strain>
    </source>
</reference>
<keyword evidence="2" id="KW-1185">Reference proteome</keyword>
<accession>A0ABP8K7H4</accession>
<dbReference type="InterPro" id="IPR013078">
    <property type="entry name" value="His_Pase_superF_clade-1"/>
</dbReference>
<dbReference type="PANTHER" id="PTHR48100">
    <property type="entry name" value="BROAD-SPECIFICITY PHOSPHATASE YOR283W-RELATED"/>
    <property type="match status" value="1"/>
</dbReference>
<dbReference type="Proteomes" id="UP001500945">
    <property type="component" value="Unassembled WGS sequence"/>
</dbReference>
<evidence type="ECO:0000313" key="1">
    <source>
        <dbReference type="EMBL" id="GAA4401670.1"/>
    </source>
</evidence>
<dbReference type="Gene3D" id="3.40.50.1240">
    <property type="entry name" value="Phosphoglycerate mutase-like"/>
    <property type="match status" value="1"/>
</dbReference>
<name>A0ABP8K7H4_9MICO</name>